<accession>A0A0R1VZ78</accession>
<evidence type="ECO:0000256" key="7">
    <source>
        <dbReference type="RuleBase" id="RU003835"/>
    </source>
</evidence>
<feature type="binding site" evidence="6">
    <location>
        <begin position="206"/>
        <end position="210"/>
    </location>
    <ligand>
        <name>ATP</name>
        <dbReference type="ChEBI" id="CHEBI:30616"/>
    </ligand>
</feature>
<dbReference type="SUPFAM" id="SSF53067">
    <property type="entry name" value="Actin-like ATPase domain"/>
    <property type="match status" value="2"/>
</dbReference>
<comment type="subunit">
    <text evidence="6">Homodimer.</text>
</comment>
<dbReference type="STRING" id="1423735.FC15_GL000666"/>
<evidence type="ECO:0000256" key="1">
    <source>
        <dbReference type="ARBA" id="ARBA00008748"/>
    </source>
</evidence>
<evidence type="ECO:0000256" key="2">
    <source>
        <dbReference type="ARBA" id="ARBA00022679"/>
    </source>
</evidence>
<dbReference type="Gene3D" id="3.30.420.40">
    <property type="match status" value="2"/>
</dbReference>
<keyword evidence="6" id="KW-0479">Metal-binding</keyword>
<dbReference type="RefSeq" id="WP_057825604.1">
    <property type="nucleotide sequence ID" value="NZ_AZFX01000089.1"/>
</dbReference>
<dbReference type="EMBL" id="AZFX01000089">
    <property type="protein sequence ID" value="KRM08371.1"/>
    <property type="molecule type" value="Genomic_DNA"/>
</dbReference>
<dbReference type="PATRIC" id="fig|1423735.3.peg.699"/>
<organism evidence="8 9">
    <name type="scientific">Lapidilactobacillus concavus DSM 17758</name>
    <dbReference type="NCBI Taxonomy" id="1423735"/>
    <lineage>
        <taxon>Bacteria</taxon>
        <taxon>Bacillati</taxon>
        <taxon>Bacillota</taxon>
        <taxon>Bacilli</taxon>
        <taxon>Lactobacillales</taxon>
        <taxon>Lactobacillaceae</taxon>
        <taxon>Lapidilactobacillus</taxon>
    </lineage>
</organism>
<feature type="active site" description="Proton donor/acceptor" evidence="6">
    <location>
        <position position="146"/>
    </location>
</feature>
<dbReference type="UniPathway" id="UPA00340">
    <property type="reaction ID" value="UER00458"/>
</dbReference>
<keyword evidence="6" id="KW-0963">Cytoplasm</keyword>
<dbReference type="GO" id="GO:0006083">
    <property type="term" value="P:acetate metabolic process"/>
    <property type="evidence" value="ECO:0007669"/>
    <property type="project" value="TreeGrafter"/>
</dbReference>
<dbReference type="Proteomes" id="UP000051315">
    <property type="component" value="Unassembled WGS sequence"/>
</dbReference>
<feature type="binding site" evidence="6">
    <location>
        <position position="382"/>
    </location>
    <ligand>
        <name>Mg(2+)</name>
        <dbReference type="ChEBI" id="CHEBI:18420"/>
    </ligand>
</feature>
<name>A0A0R1VZ78_9LACO</name>
<evidence type="ECO:0000256" key="6">
    <source>
        <dbReference type="HAMAP-Rule" id="MF_00020"/>
    </source>
</evidence>
<dbReference type="PROSITE" id="PS01076">
    <property type="entry name" value="ACETATE_KINASE_2"/>
    <property type="match status" value="1"/>
</dbReference>
<evidence type="ECO:0000256" key="5">
    <source>
        <dbReference type="ARBA" id="ARBA00022840"/>
    </source>
</evidence>
<comment type="function">
    <text evidence="6">Catalyzes the formation of acetyl phosphate from acetate and ATP. Can also catalyze the reverse reaction.</text>
</comment>
<feature type="site" description="Transition state stabilizer" evidence="6">
    <location>
        <position position="239"/>
    </location>
</feature>
<dbReference type="EC" id="2.7.2.1" evidence="6"/>
<dbReference type="InterPro" id="IPR004372">
    <property type="entry name" value="Ac/propionate_kinase"/>
</dbReference>
<dbReference type="GO" id="GO:0008776">
    <property type="term" value="F:acetate kinase activity"/>
    <property type="evidence" value="ECO:0007669"/>
    <property type="project" value="UniProtKB-UniRule"/>
</dbReference>
<feature type="binding site" evidence="6">
    <location>
        <position position="15"/>
    </location>
    <ligand>
        <name>ATP</name>
        <dbReference type="ChEBI" id="CHEBI:30616"/>
    </ligand>
</feature>
<comment type="subcellular location">
    <subcellularLocation>
        <location evidence="6">Cytoplasm</location>
    </subcellularLocation>
</comment>
<dbReference type="GO" id="GO:0006085">
    <property type="term" value="P:acetyl-CoA biosynthetic process"/>
    <property type="evidence" value="ECO:0007669"/>
    <property type="project" value="UniProtKB-UniRule"/>
</dbReference>
<dbReference type="PROSITE" id="PS01075">
    <property type="entry name" value="ACETATE_KINASE_1"/>
    <property type="match status" value="1"/>
</dbReference>
<keyword evidence="6" id="KW-0460">Magnesium</keyword>
<dbReference type="InterPro" id="IPR000890">
    <property type="entry name" value="Aliphatic_acid_kin_short-chain"/>
</dbReference>
<evidence type="ECO:0000313" key="8">
    <source>
        <dbReference type="EMBL" id="KRM08371.1"/>
    </source>
</evidence>
<keyword evidence="2 6" id="KW-0808">Transferase</keyword>
<reference evidence="8 9" key="1">
    <citation type="journal article" date="2015" name="Genome Announc.">
        <title>Expanding the biotechnology potential of lactobacilli through comparative genomics of 213 strains and associated genera.</title>
        <authorList>
            <person name="Sun Z."/>
            <person name="Harris H.M."/>
            <person name="McCann A."/>
            <person name="Guo C."/>
            <person name="Argimon S."/>
            <person name="Zhang W."/>
            <person name="Yang X."/>
            <person name="Jeffery I.B."/>
            <person name="Cooney J.C."/>
            <person name="Kagawa T.F."/>
            <person name="Liu W."/>
            <person name="Song Y."/>
            <person name="Salvetti E."/>
            <person name="Wrobel A."/>
            <person name="Rasinkangas P."/>
            <person name="Parkhill J."/>
            <person name="Rea M.C."/>
            <person name="O'Sullivan O."/>
            <person name="Ritari J."/>
            <person name="Douillard F.P."/>
            <person name="Paul Ross R."/>
            <person name="Yang R."/>
            <person name="Briner A.E."/>
            <person name="Felis G.E."/>
            <person name="de Vos W.M."/>
            <person name="Barrangou R."/>
            <person name="Klaenhammer T.R."/>
            <person name="Caufield P.W."/>
            <person name="Cui Y."/>
            <person name="Zhang H."/>
            <person name="O'Toole P.W."/>
        </authorList>
    </citation>
    <scope>NUCLEOTIDE SEQUENCE [LARGE SCALE GENOMIC DNA]</scope>
    <source>
        <strain evidence="8 9">DSM 17758</strain>
    </source>
</reference>
<comment type="caution">
    <text evidence="8">The sequence shown here is derived from an EMBL/GenBank/DDBJ whole genome shotgun (WGS) entry which is preliminary data.</text>
</comment>
<dbReference type="CDD" id="cd24010">
    <property type="entry name" value="ASKHA_NBD_AcK_PK"/>
    <property type="match status" value="1"/>
</dbReference>
<proteinExistence type="inferred from homology"/>
<feature type="site" description="Transition state stabilizer" evidence="6">
    <location>
        <position position="178"/>
    </location>
</feature>
<keyword evidence="9" id="KW-1185">Reference proteome</keyword>
<dbReference type="AlphaFoldDB" id="A0A0R1VZ78"/>
<gene>
    <name evidence="6" type="primary">ackA</name>
    <name evidence="8" type="ORF">FC15_GL000666</name>
</gene>
<dbReference type="GO" id="GO:0000287">
    <property type="term" value="F:magnesium ion binding"/>
    <property type="evidence" value="ECO:0007669"/>
    <property type="project" value="UniProtKB-UniRule"/>
</dbReference>
<dbReference type="Pfam" id="PF00871">
    <property type="entry name" value="Acetate_kinase"/>
    <property type="match status" value="1"/>
</dbReference>
<comment type="cofactor">
    <cofactor evidence="6">
        <name>Mg(2+)</name>
        <dbReference type="ChEBI" id="CHEBI:18420"/>
    </cofactor>
    <cofactor evidence="6">
        <name>Mn(2+)</name>
        <dbReference type="ChEBI" id="CHEBI:29035"/>
    </cofactor>
    <text evidence="6">Mg(2+). Can also accept Mn(2+).</text>
</comment>
<dbReference type="PANTHER" id="PTHR21060">
    <property type="entry name" value="ACETATE KINASE"/>
    <property type="match status" value="1"/>
</dbReference>
<comment type="similarity">
    <text evidence="1 6 7">Belongs to the acetokinase family.</text>
</comment>
<comment type="catalytic activity">
    <reaction evidence="6">
        <text>acetate + ATP = acetyl phosphate + ADP</text>
        <dbReference type="Rhea" id="RHEA:11352"/>
        <dbReference type="ChEBI" id="CHEBI:22191"/>
        <dbReference type="ChEBI" id="CHEBI:30089"/>
        <dbReference type="ChEBI" id="CHEBI:30616"/>
        <dbReference type="ChEBI" id="CHEBI:456216"/>
        <dbReference type="EC" id="2.7.2.1"/>
    </reaction>
</comment>
<dbReference type="GO" id="GO:0005524">
    <property type="term" value="F:ATP binding"/>
    <property type="evidence" value="ECO:0007669"/>
    <property type="project" value="UniProtKB-KW"/>
</dbReference>
<keyword evidence="4 6" id="KW-0418">Kinase</keyword>
<feature type="binding site" evidence="6">
    <location>
        <position position="8"/>
    </location>
    <ligand>
        <name>Mg(2+)</name>
        <dbReference type="ChEBI" id="CHEBI:18420"/>
    </ligand>
</feature>
<dbReference type="InterPro" id="IPR023865">
    <property type="entry name" value="Aliphatic_acid_kinase_CS"/>
</dbReference>
<dbReference type="PANTHER" id="PTHR21060:SF15">
    <property type="entry name" value="ACETATE KINASE-RELATED"/>
    <property type="match status" value="1"/>
</dbReference>
<dbReference type="NCBIfam" id="TIGR00016">
    <property type="entry name" value="ackA"/>
    <property type="match status" value="1"/>
</dbReference>
<comment type="pathway">
    <text evidence="6">Metabolic intermediate biosynthesis; acetyl-CoA biosynthesis; acetyl-CoA from acetate: step 1/2.</text>
</comment>
<dbReference type="PIRSF" id="PIRSF000722">
    <property type="entry name" value="Acetate_prop_kin"/>
    <property type="match status" value="1"/>
</dbReference>
<sequence>MSKILAINAGSSSLKWRLIEMPTEKVIAKVAAERIGQAIGTIKVVGNGFKVVREMPVPSHHEAVQMLLKTLTEQKIINDFSEIGGVGHRVVAGGEIFHQSTLIDEHVLEQIESLAEYAPLHNPAEAEGIRAFMAALPGVPEVAVFDTSFHQTLSEVNYLYSIPYDYYQQYGARKYGAHGTSYRYVSQRAAELVQQPLQDLKMVVAHLGNGVSLDAIKDGQSYNTSMGFTPLAGVTMGTRAGDIDASLVAHLQEKLNLTTEQMIDVLNTKSGLLGLSGVSSDMRDLLAKEATNHRAKIAVEIFVDRIVQYIGAYVAQLNGLDTLVFTAGIGENESEIRLRICQSLGYLGVEIDEEINAKTRGVEQLISTPTSKVKVLVVPTDEELMIARDVVELGQIESQDLKVAHAQK</sequence>
<feature type="binding site" evidence="6">
    <location>
        <begin position="281"/>
        <end position="283"/>
    </location>
    <ligand>
        <name>ATP</name>
        <dbReference type="ChEBI" id="CHEBI:30616"/>
    </ligand>
</feature>
<dbReference type="OrthoDB" id="9802453at2"/>
<evidence type="ECO:0000313" key="9">
    <source>
        <dbReference type="Proteomes" id="UP000051315"/>
    </source>
</evidence>
<dbReference type="HAMAP" id="MF_00020">
    <property type="entry name" value="Acetate_kinase"/>
    <property type="match status" value="1"/>
</dbReference>
<keyword evidence="5 6" id="KW-0067">ATP-binding</keyword>
<evidence type="ECO:0000256" key="3">
    <source>
        <dbReference type="ARBA" id="ARBA00022741"/>
    </source>
</evidence>
<keyword evidence="3 6" id="KW-0547">Nucleotide-binding</keyword>
<evidence type="ECO:0000256" key="4">
    <source>
        <dbReference type="ARBA" id="ARBA00022777"/>
    </source>
</evidence>
<dbReference type="InterPro" id="IPR043129">
    <property type="entry name" value="ATPase_NBD"/>
</dbReference>
<protein>
    <recommendedName>
        <fullName evidence="6">Acetate kinase</fullName>
        <ecNumber evidence="6">2.7.2.1</ecNumber>
    </recommendedName>
    <alternativeName>
        <fullName evidence="6">Acetokinase</fullName>
    </alternativeName>
</protein>
<feature type="binding site" evidence="6">
    <location>
        <begin position="328"/>
        <end position="332"/>
    </location>
    <ligand>
        <name>ATP</name>
        <dbReference type="ChEBI" id="CHEBI:30616"/>
    </ligand>
</feature>
<dbReference type="PRINTS" id="PR00471">
    <property type="entry name" value="ACETATEKNASE"/>
</dbReference>
<dbReference type="GO" id="GO:0005737">
    <property type="term" value="C:cytoplasm"/>
    <property type="evidence" value="ECO:0007669"/>
    <property type="project" value="UniProtKB-SubCell"/>
</dbReference>
<feature type="binding site" evidence="6">
    <location>
        <position position="89"/>
    </location>
    <ligand>
        <name>substrate</name>
    </ligand>
</feature>